<feature type="transmembrane region" description="Helical" evidence="1">
    <location>
        <begin position="12"/>
        <end position="33"/>
    </location>
</feature>
<dbReference type="InterPro" id="IPR020308">
    <property type="entry name" value="Uncharacterised_Ynq1"/>
</dbReference>
<accession>A0A1Y5S1W5</accession>
<name>A0A1Y5S1W5_9RHOB</name>
<proteinExistence type="predicted"/>
<dbReference type="Pfam" id="PF17272">
    <property type="entry name" value="DUF5337"/>
    <property type="match status" value="1"/>
</dbReference>
<keyword evidence="1" id="KW-1133">Transmembrane helix</keyword>
<evidence type="ECO:0000256" key="1">
    <source>
        <dbReference type="SAM" id="Phobius"/>
    </source>
</evidence>
<protein>
    <recommendedName>
        <fullName evidence="4">DUF5337 domain-containing protein</fullName>
    </recommendedName>
</protein>
<gene>
    <name evidence="2" type="ORF">AQS8620_00969</name>
</gene>
<evidence type="ECO:0000313" key="2">
    <source>
        <dbReference type="EMBL" id="SLN30651.1"/>
    </source>
</evidence>
<dbReference type="OrthoDB" id="7658896at2"/>
<keyword evidence="3" id="KW-1185">Reference proteome</keyword>
<dbReference type="EMBL" id="FWFS01000003">
    <property type="protein sequence ID" value="SLN30651.1"/>
    <property type="molecule type" value="Genomic_DNA"/>
</dbReference>
<dbReference type="AlphaFoldDB" id="A0A1Y5S1W5"/>
<sequence>MAPDEEQKLAKRARATALVIAFTMMFWLGAQWLGGRLGLAPRYVFLFDFAALAAFLWALVNVYQIWRSRQKG</sequence>
<feature type="transmembrane region" description="Helical" evidence="1">
    <location>
        <begin position="45"/>
        <end position="66"/>
    </location>
</feature>
<reference evidence="2 3" key="1">
    <citation type="submission" date="2017-03" db="EMBL/GenBank/DDBJ databases">
        <authorList>
            <person name="Afonso C.L."/>
            <person name="Miller P.J."/>
            <person name="Scott M.A."/>
            <person name="Spackman E."/>
            <person name="Goraichik I."/>
            <person name="Dimitrov K.M."/>
            <person name="Suarez D.L."/>
            <person name="Swayne D.E."/>
        </authorList>
    </citation>
    <scope>NUCLEOTIDE SEQUENCE [LARGE SCALE GENOMIC DNA]</scope>
    <source>
        <strain evidence="2 3">CECT 8620</strain>
    </source>
</reference>
<evidence type="ECO:0000313" key="3">
    <source>
        <dbReference type="Proteomes" id="UP000193862"/>
    </source>
</evidence>
<keyword evidence="1" id="KW-0472">Membrane</keyword>
<dbReference type="Proteomes" id="UP000193862">
    <property type="component" value="Unassembled WGS sequence"/>
</dbReference>
<organism evidence="2 3">
    <name type="scientific">Aquimixticola soesokkakensis</name>
    <dbReference type="NCBI Taxonomy" id="1519096"/>
    <lineage>
        <taxon>Bacteria</taxon>
        <taxon>Pseudomonadati</taxon>
        <taxon>Pseudomonadota</taxon>
        <taxon>Alphaproteobacteria</taxon>
        <taxon>Rhodobacterales</taxon>
        <taxon>Paracoccaceae</taxon>
        <taxon>Aquimixticola</taxon>
    </lineage>
</organism>
<evidence type="ECO:0008006" key="4">
    <source>
        <dbReference type="Google" id="ProtNLM"/>
    </source>
</evidence>
<dbReference type="RefSeq" id="WP_085835718.1">
    <property type="nucleotide sequence ID" value="NZ_FWFS01000003.1"/>
</dbReference>
<keyword evidence="1" id="KW-0812">Transmembrane</keyword>